<protein>
    <submittedName>
        <fullName evidence="2">Hydroxylase</fullName>
    </submittedName>
</protein>
<dbReference type="InterPro" id="IPR002938">
    <property type="entry name" value="FAD-bd"/>
</dbReference>
<dbReference type="InterPro" id="IPR050407">
    <property type="entry name" value="Geranylgeranyl_reductase"/>
</dbReference>
<dbReference type="PRINTS" id="PR00420">
    <property type="entry name" value="RNGMNOXGNASE"/>
</dbReference>
<name>A0A291Q755_9ACTN</name>
<proteinExistence type="predicted"/>
<dbReference type="AlphaFoldDB" id="A0A291Q755"/>
<gene>
    <name evidence="2" type="ORF">KY5_2305c</name>
</gene>
<reference evidence="2 3" key="1">
    <citation type="submission" date="2017-08" db="EMBL/GenBank/DDBJ databases">
        <title>Complete Genome Sequence of Streptomyces formicae KY5, the formicamycin producer.</title>
        <authorList>
            <person name="Holmes N.A."/>
            <person name="Devine R."/>
            <person name="Qin Z."/>
            <person name="Seipke R.F."/>
            <person name="Wilkinson B."/>
            <person name="Hutchings M.I."/>
        </authorList>
    </citation>
    <scope>NUCLEOTIDE SEQUENCE [LARGE SCALE GENOMIC DNA]</scope>
    <source>
        <strain evidence="2 3">KY5</strain>
    </source>
</reference>
<dbReference type="InterPro" id="IPR036188">
    <property type="entry name" value="FAD/NAD-bd_sf"/>
</dbReference>
<dbReference type="RefSeq" id="WP_234362691.1">
    <property type="nucleotide sequence ID" value="NZ_CP022685.1"/>
</dbReference>
<dbReference type="PANTHER" id="PTHR42685">
    <property type="entry name" value="GERANYLGERANYL DIPHOSPHATE REDUCTASE"/>
    <property type="match status" value="1"/>
</dbReference>
<dbReference type="Pfam" id="PF01494">
    <property type="entry name" value="FAD_binding_3"/>
    <property type="match status" value="1"/>
</dbReference>
<dbReference type="GO" id="GO:0071949">
    <property type="term" value="F:FAD binding"/>
    <property type="evidence" value="ECO:0007669"/>
    <property type="project" value="InterPro"/>
</dbReference>
<sequence length="406" mass="43106">MESMESYDVVVVGARSAGAATAMLLARAGHRVLLLDRARFPSDTLSTQHVHRPGLRLLDRWGLLGPLREGGCPPVRHISYALEGELMLEGPVPVEEGIDAVYAPRRYVLDGLVADAAVASGAEFRDGCTVTGVLTGDDGRVTGVTCRTDGGATQEIGARLVVGADGMRSTVARLVGARTEREDAPMTCVYYGYWAGLPAQFEVHERTGRLIGVVPTHDELTLVAAYFPQAEFPDVRRDPNLAYAEALRSTAPDLAERAAGAHRVERLRGTGSQFNFFRQATGPGWVLVGDAGCHKDSITGTGISDAFEQAAALADAVAEGRGEESGKGPGECFADAAALDAALHGFAAARDRLMEPRYQMALDSAGLQVTDERRGFLRWIASDPGSTRAFLSVAVSHVDAAQFSPA</sequence>
<accession>A0A291Q755</accession>
<evidence type="ECO:0000313" key="3">
    <source>
        <dbReference type="Proteomes" id="UP000221011"/>
    </source>
</evidence>
<dbReference type="KEGG" id="sfk:KY5_2305c"/>
<organism evidence="2 3">
    <name type="scientific">Streptomyces formicae</name>
    <dbReference type="NCBI Taxonomy" id="1616117"/>
    <lineage>
        <taxon>Bacteria</taxon>
        <taxon>Bacillati</taxon>
        <taxon>Actinomycetota</taxon>
        <taxon>Actinomycetes</taxon>
        <taxon>Kitasatosporales</taxon>
        <taxon>Streptomycetaceae</taxon>
        <taxon>Streptomyces</taxon>
    </lineage>
</organism>
<dbReference type="PANTHER" id="PTHR42685:SF22">
    <property type="entry name" value="CONDITIONED MEDIUM FACTOR RECEPTOR 1"/>
    <property type="match status" value="1"/>
</dbReference>
<evidence type="ECO:0000259" key="1">
    <source>
        <dbReference type="Pfam" id="PF01494"/>
    </source>
</evidence>
<feature type="domain" description="FAD-binding" evidence="1">
    <location>
        <begin position="7"/>
        <end position="319"/>
    </location>
</feature>
<evidence type="ECO:0000313" key="2">
    <source>
        <dbReference type="EMBL" id="ATL27323.1"/>
    </source>
</evidence>
<dbReference type="Proteomes" id="UP000221011">
    <property type="component" value="Chromosome"/>
</dbReference>
<dbReference type="SUPFAM" id="SSF51905">
    <property type="entry name" value="FAD/NAD(P)-binding domain"/>
    <property type="match status" value="1"/>
</dbReference>
<keyword evidence="3" id="KW-1185">Reference proteome</keyword>
<dbReference type="EMBL" id="CP022685">
    <property type="protein sequence ID" value="ATL27323.1"/>
    <property type="molecule type" value="Genomic_DNA"/>
</dbReference>
<dbReference type="Gene3D" id="3.50.50.60">
    <property type="entry name" value="FAD/NAD(P)-binding domain"/>
    <property type="match status" value="1"/>
</dbReference>